<evidence type="ECO:0000313" key="2">
    <source>
        <dbReference type="Proteomes" id="UP001328733"/>
    </source>
</evidence>
<gene>
    <name evidence="1" type="ORF">V0288_11270</name>
</gene>
<dbReference type="AlphaFoldDB" id="A0AAW9QIS5"/>
<dbReference type="Proteomes" id="UP001328733">
    <property type="component" value="Unassembled WGS sequence"/>
</dbReference>
<accession>A0AAW9QIS5</accession>
<dbReference type="PIRSF" id="PIRSF028589">
    <property type="entry name" value="UCP028589"/>
    <property type="match status" value="1"/>
</dbReference>
<dbReference type="InterPro" id="IPR016893">
    <property type="entry name" value="UCP028589"/>
</dbReference>
<dbReference type="RefSeq" id="WP_332865180.1">
    <property type="nucleotide sequence ID" value="NZ_JBAFSM010000018.1"/>
</dbReference>
<comment type="caution">
    <text evidence="1">The sequence shown here is derived from an EMBL/GenBank/DDBJ whole genome shotgun (WGS) entry which is preliminary data.</text>
</comment>
<dbReference type="EMBL" id="JBAFSM010000018">
    <property type="protein sequence ID" value="MEG3437700.1"/>
    <property type="molecule type" value="Genomic_DNA"/>
</dbReference>
<reference evidence="1 2" key="1">
    <citation type="submission" date="2024-01" db="EMBL/GenBank/DDBJ databases">
        <title>Genomic insights into the taxonomy and metabolism of the cyanobacterium Pannus brasiliensis CCIBt3594.</title>
        <authorList>
            <person name="Machado M."/>
            <person name="Botero N.B."/>
            <person name="Andreote A.P.D."/>
            <person name="Feitosa A.M.T."/>
            <person name="Popin R."/>
            <person name="Sivonen K."/>
            <person name="Fiore M.F."/>
        </authorList>
    </citation>
    <scope>NUCLEOTIDE SEQUENCE [LARGE SCALE GENOMIC DNA]</scope>
    <source>
        <strain evidence="1 2">CCIBt3594</strain>
    </source>
</reference>
<proteinExistence type="predicted"/>
<organism evidence="1 2">
    <name type="scientific">Pannus brasiliensis CCIBt3594</name>
    <dbReference type="NCBI Taxonomy" id="1427578"/>
    <lineage>
        <taxon>Bacteria</taxon>
        <taxon>Bacillati</taxon>
        <taxon>Cyanobacteriota</taxon>
        <taxon>Cyanophyceae</taxon>
        <taxon>Oscillatoriophycideae</taxon>
        <taxon>Chroococcales</taxon>
        <taxon>Microcystaceae</taxon>
        <taxon>Pannus</taxon>
    </lineage>
</organism>
<name>A0AAW9QIS5_9CHRO</name>
<sequence length="262" mass="28620">MVNNRYIMGQGKVYLDSIDPATGLPMGKARFVGNVPDGGLMFNIAVTKYEHKESFTGQGLIDASIERDPVTTGMLRLESFDRANLILAFYGEGATVAGGTVSAESHTAYKGFAFQLAKMNLESFTSLTNNASPPVPYVKGTDYTIDLKSGMVEILADGAIADESEVRANYVALGTERVTGFAKTNEEFWLIFNGKNKLDTDKPVKLQIFKCRFQPAKALDLINSNNTQANLEMDFSAIYEERIAEMAAYKGGLFSIEQTQAA</sequence>
<evidence type="ECO:0000313" key="1">
    <source>
        <dbReference type="EMBL" id="MEG3437700.1"/>
    </source>
</evidence>
<keyword evidence="2" id="KW-1185">Reference proteome</keyword>
<protein>
    <submittedName>
        <fullName evidence="1">Uncharacterized protein</fullName>
    </submittedName>
</protein>